<feature type="chain" id="PRO_5038275543" description="Integrase core domain-containing protein" evidence="1">
    <location>
        <begin position="24"/>
        <end position="412"/>
    </location>
</feature>
<organism evidence="3 4">
    <name type="scientific">Exaiptasia diaphana</name>
    <name type="common">Tropical sea anemone</name>
    <name type="synonym">Aiptasia pulchella</name>
    <dbReference type="NCBI Taxonomy" id="2652724"/>
    <lineage>
        <taxon>Eukaryota</taxon>
        <taxon>Metazoa</taxon>
        <taxon>Cnidaria</taxon>
        <taxon>Anthozoa</taxon>
        <taxon>Hexacorallia</taxon>
        <taxon>Actiniaria</taxon>
        <taxon>Aiptasiidae</taxon>
        <taxon>Exaiptasia</taxon>
    </lineage>
</organism>
<evidence type="ECO:0000259" key="2">
    <source>
        <dbReference type="Pfam" id="PF24764"/>
    </source>
</evidence>
<dbReference type="EnsemblMetazoa" id="XM_028661004.1">
    <property type="protein sequence ID" value="XP_028516805.1"/>
    <property type="gene ID" value="LOC110245566"/>
</dbReference>
<dbReference type="GeneID" id="110245566"/>
<dbReference type="Pfam" id="PF24764">
    <property type="entry name" value="rva_4"/>
    <property type="match status" value="1"/>
</dbReference>
<dbReference type="RefSeq" id="XP_028516804.1">
    <property type="nucleotide sequence ID" value="XM_028661003.1"/>
</dbReference>
<dbReference type="PANTHER" id="PTHR46791">
    <property type="entry name" value="EXPRESSED PROTEIN"/>
    <property type="match status" value="1"/>
</dbReference>
<evidence type="ECO:0000313" key="3">
    <source>
        <dbReference type="EnsemblMetazoa" id="XP_028516805.1"/>
    </source>
</evidence>
<dbReference type="EnsemblMetazoa" id="XM_028661003.1">
    <property type="protein sequence ID" value="XP_028516804.1"/>
    <property type="gene ID" value="LOC110245566"/>
</dbReference>
<evidence type="ECO:0000313" key="4">
    <source>
        <dbReference type="Proteomes" id="UP000887567"/>
    </source>
</evidence>
<feature type="domain" description="Integrase core" evidence="2">
    <location>
        <begin position="151"/>
        <end position="330"/>
    </location>
</feature>
<name>A0A913YMU8_EXADI</name>
<dbReference type="KEGG" id="epa:110245566"/>
<protein>
    <recommendedName>
        <fullName evidence="2">Integrase core domain-containing protein</fullName>
    </recommendedName>
</protein>
<dbReference type="RefSeq" id="XP_028516805.1">
    <property type="nucleotide sequence ID" value="XM_028661004.1"/>
</dbReference>
<dbReference type="Proteomes" id="UP000887567">
    <property type="component" value="Unplaced"/>
</dbReference>
<sequence length="412" mass="47434">MALCYFIAAVAAVFINILAAVDALPSAILASNMQIDDVIREYFNAGYEYSNIVSLLLAYHGIRISISTLKRFLRKKKMRRRNVEISDVAIRRAIQTELNGPGSLLGYRGMWNKLRQDYGVNVARDKVMKILKEMDPTGTEMRKSNCLKRRVYRNKGPNYAWHVDGYDKLRPYGFDIHGCIDGYSRRIMWLEVGPTNKNPAVICGYYLKCVQHIGGCPQILRTDPGSENTLIAALQCTFRRNSTDQFAGDASHRYGKSVFNQRIEAWWSVLKKNYSGWWIETLKDLVEFGALDIGNDFHINCLRFCLMDIIQDELNRFVNCWNNHTIRPSKRAECPHGKPNILYLLPHENGTHDFKTVVSQDDIVWANSICKDNISKTEERSDIFFENVLQREGKHLPCNWNEAIELYLFLVG</sequence>
<keyword evidence="1" id="KW-0732">Signal</keyword>
<feature type="signal peptide" evidence="1">
    <location>
        <begin position="1"/>
        <end position="23"/>
    </location>
</feature>
<keyword evidence="4" id="KW-1185">Reference proteome</keyword>
<dbReference type="AlphaFoldDB" id="A0A913YMU8"/>
<accession>A0A913YMU8</accession>
<reference evidence="3" key="1">
    <citation type="submission" date="2022-11" db="UniProtKB">
        <authorList>
            <consortium name="EnsemblMetazoa"/>
        </authorList>
    </citation>
    <scope>IDENTIFICATION</scope>
</reference>
<dbReference type="PANTHER" id="PTHR46791:SF13">
    <property type="entry name" value="CLR5 DOMAIN-CONTAINING PROTEIN"/>
    <property type="match status" value="1"/>
</dbReference>
<dbReference type="OrthoDB" id="6119988at2759"/>
<evidence type="ECO:0000256" key="1">
    <source>
        <dbReference type="SAM" id="SignalP"/>
    </source>
</evidence>
<proteinExistence type="predicted"/>
<dbReference type="OMA" id="NISIRTW"/>
<dbReference type="InterPro" id="IPR058913">
    <property type="entry name" value="Integrase_dom_put"/>
</dbReference>